<accession>A0A9N9KI34</accession>
<feature type="non-terminal residue" evidence="1">
    <location>
        <position position="256"/>
    </location>
</feature>
<feature type="non-terminal residue" evidence="1">
    <location>
        <position position="1"/>
    </location>
</feature>
<gene>
    <name evidence="1" type="ORF">CPELLU_LOCUS20739</name>
</gene>
<reference evidence="1" key="1">
    <citation type="submission" date="2021-06" db="EMBL/GenBank/DDBJ databases">
        <authorList>
            <person name="Kallberg Y."/>
            <person name="Tangrot J."/>
            <person name="Rosling A."/>
        </authorList>
    </citation>
    <scope>NUCLEOTIDE SEQUENCE</scope>
    <source>
        <strain evidence="1">FL966</strain>
    </source>
</reference>
<protein>
    <submittedName>
        <fullName evidence="1">7065_t:CDS:1</fullName>
    </submittedName>
</protein>
<dbReference type="AlphaFoldDB" id="A0A9N9KI34"/>
<organism evidence="1 2">
    <name type="scientific">Cetraspora pellucida</name>
    <dbReference type="NCBI Taxonomy" id="1433469"/>
    <lineage>
        <taxon>Eukaryota</taxon>
        <taxon>Fungi</taxon>
        <taxon>Fungi incertae sedis</taxon>
        <taxon>Mucoromycota</taxon>
        <taxon>Glomeromycotina</taxon>
        <taxon>Glomeromycetes</taxon>
        <taxon>Diversisporales</taxon>
        <taxon>Gigasporaceae</taxon>
        <taxon>Cetraspora</taxon>
    </lineage>
</organism>
<evidence type="ECO:0000313" key="1">
    <source>
        <dbReference type="EMBL" id="CAG8831432.1"/>
    </source>
</evidence>
<dbReference type="EMBL" id="CAJVQA010066159">
    <property type="protein sequence ID" value="CAG8831432.1"/>
    <property type="molecule type" value="Genomic_DNA"/>
</dbReference>
<name>A0A9N9KI34_9GLOM</name>
<dbReference type="Proteomes" id="UP000789759">
    <property type="component" value="Unassembled WGS sequence"/>
</dbReference>
<sequence>AKNCNGKIHLCTHKELYGLFKKLNNEIIENINSNGSVQIENNDITNFSLNYSGFSINCDHEIDMPDSPSTEIIENNKLHIVFFHIIYSDKPEFCIYKLNNEYITCEKTSKKNEDVISNKLNQKFSFNSRFDDIESIHGRFKLYGYFLNELEFDILNKRKMDKLNKIELDEIISNFNLPITNTIRTKITNLILAKNQKYYENIYNSKKRKFEHEIELFEHTKNKILKEINSENPYMTINVVEKIEITKRTSPFIFGI</sequence>
<comment type="caution">
    <text evidence="1">The sequence shown here is derived from an EMBL/GenBank/DDBJ whole genome shotgun (WGS) entry which is preliminary data.</text>
</comment>
<evidence type="ECO:0000313" key="2">
    <source>
        <dbReference type="Proteomes" id="UP000789759"/>
    </source>
</evidence>
<proteinExistence type="predicted"/>
<keyword evidence="2" id="KW-1185">Reference proteome</keyword>